<name>A0A8C6WUF2_9GOBI</name>
<dbReference type="SMART" id="SM00147">
    <property type="entry name" value="RasGEF"/>
    <property type="match status" value="1"/>
</dbReference>
<keyword evidence="8" id="KW-1185">Reference proteome</keyword>
<dbReference type="SMART" id="SM00229">
    <property type="entry name" value="RasGEFN"/>
    <property type="match status" value="1"/>
</dbReference>
<evidence type="ECO:0000256" key="2">
    <source>
        <dbReference type="PROSITE-ProRule" id="PRU00168"/>
    </source>
</evidence>
<dbReference type="Proteomes" id="UP000694523">
    <property type="component" value="Unplaced"/>
</dbReference>
<dbReference type="Pfam" id="PF00617">
    <property type="entry name" value="RasGEF"/>
    <property type="match status" value="1"/>
</dbReference>
<dbReference type="Pfam" id="PF00788">
    <property type="entry name" value="RA"/>
    <property type="match status" value="1"/>
</dbReference>
<dbReference type="Gene3D" id="1.10.840.10">
    <property type="entry name" value="Ras guanine-nucleotide exchange factors catalytic domain"/>
    <property type="match status" value="1"/>
</dbReference>
<reference evidence="7" key="1">
    <citation type="submission" date="2025-08" db="UniProtKB">
        <authorList>
            <consortium name="Ensembl"/>
        </authorList>
    </citation>
    <scope>IDENTIFICATION</scope>
</reference>
<dbReference type="Gene3D" id="1.20.870.10">
    <property type="entry name" value="Son of sevenless (SoS) protein Chain: S domain 1"/>
    <property type="match status" value="1"/>
</dbReference>
<organism evidence="7 8">
    <name type="scientific">Neogobius melanostomus</name>
    <name type="common">round goby</name>
    <dbReference type="NCBI Taxonomy" id="47308"/>
    <lineage>
        <taxon>Eukaryota</taxon>
        <taxon>Metazoa</taxon>
        <taxon>Chordata</taxon>
        <taxon>Craniata</taxon>
        <taxon>Vertebrata</taxon>
        <taxon>Euteleostomi</taxon>
        <taxon>Actinopterygii</taxon>
        <taxon>Neopterygii</taxon>
        <taxon>Teleostei</taxon>
        <taxon>Neoteleostei</taxon>
        <taxon>Acanthomorphata</taxon>
        <taxon>Gobiaria</taxon>
        <taxon>Gobiiformes</taxon>
        <taxon>Gobioidei</taxon>
        <taxon>Gobiidae</taxon>
        <taxon>Benthophilinae</taxon>
        <taxon>Neogobiini</taxon>
        <taxon>Neogobius</taxon>
    </lineage>
</organism>
<sequence length="761" mass="85493">MISSNKQDIMGKWQFSMDPVQEWGEEEKDGAIFGITLRRDTVVPSPESPDQSTVFSFSQYHTVKLRRIKAASLDRLVNHLLDHENQEPDFARVFLSTYRAFTSTTALIELLFQRDESMVNPDKAVCPRSGLSPVLRLWLEEFGEDFSEPPLYPSLKLLSSKLKHRVCFRRMVQTADNLLKRLLEQDRAEILSLQLNHPYQEDVLDSSGTDKTIMDFPARAVAEQLTRLDAELFVKVKPFDCLGCVWSQRDKKENRNLAPTVRATISQFNVVTNCVITSLLCPGTTSTSSSTDSSPRSSTVFLSSPSSSPRSPHSSHTNLVHRARVIESWISVAQQCRELKNFSSLRAILSALQSNAVYRLKKTWAVVSRESMVLFELLWETFPDENCVLTSREILLEDGSATPGSKSPQLCPRKMASSSGVVPYLGTYLTVLTMLDTALSDTVEGGLINFEKRRRECEILTQIQQLQASCSRYSLMVNAEITNWLQGHAMLTDQESYELSRELEPPVDTCPNSPNLWSRRLRTKKITLLRSGSDGSSRRTHSDQISVCSSGSSSSDMEELTVPNPYPLRLKLKSLSGSLHNVAEDFSMSPSSSLSSSSCSSSHPDLSPASLGPSPDRGPSHAPQPLYNKQISDSCIIRVSVESVSNGNVYKSILLTSQDHTPQVIQRALEKHNMEDLSYSDFGLYQMLSHGKELHIPDNGNVFYAMCTSDNYDFVLRQRRRRHGKCLSPGSRHKTRFGKSGGENVSEKHQKEDKHWTNKMF</sequence>
<dbReference type="AlphaFoldDB" id="A0A8C6WUF2"/>
<dbReference type="PROSITE" id="PS50009">
    <property type="entry name" value="RASGEF_CAT"/>
    <property type="match status" value="1"/>
</dbReference>
<evidence type="ECO:0000259" key="5">
    <source>
        <dbReference type="PROSITE" id="PS50200"/>
    </source>
</evidence>
<feature type="region of interest" description="Disordered" evidence="3">
    <location>
        <begin position="528"/>
        <end position="562"/>
    </location>
</feature>
<feature type="domain" description="N-terminal Ras-GEF" evidence="6">
    <location>
        <begin position="64"/>
        <end position="183"/>
    </location>
</feature>
<dbReference type="InterPro" id="IPR008937">
    <property type="entry name" value="Ras-like_GEF"/>
</dbReference>
<dbReference type="PROSITE" id="PS50200">
    <property type="entry name" value="RA"/>
    <property type="match status" value="1"/>
</dbReference>
<dbReference type="InterPro" id="IPR036964">
    <property type="entry name" value="RASGEF_cat_dom_sf"/>
</dbReference>
<dbReference type="Pfam" id="PF00618">
    <property type="entry name" value="RasGEF_N"/>
    <property type="match status" value="1"/>
</dbReference>
<dbReference type="GO" id="GO:0007265">
    <property type="term" value="P:Ras protein signal transduction"/>
    <property type="evidence" value="ECO:0007669"/>
    <property type="project" value="TreeGrafter"/>
</dbReference>
<feature type="domain" description="Ras-GEF" evidence="4">
    <location>
        <begin position="217"/>
        <end position="506"/>
    </location>
</feature>
<feature type="domain" description="Ras-associating" evidence="5">
    <location>
        <begin position="633"/>
        <end position="721"/>
    </location>
</feature>
<evidence type="ECO:0000256" key="1">
    <source>
        <dbReference type="ARBA" id="ARBA00022658"/>
    </source>
</evidence>
<evidence type="ECO:0000313" key="8">
    <source>
        <dbReference type="Proteomes" id="UP000694523"/>
    </source>
</evidence>
<dbReference type="CDD" id="cd00155">
    <property type="entry name" value="RasGEF"/>
    <property type="match status" value="1"/>
</dbReference>
<feature type="region of interest" description="Disordered" evidence="3">
    <location>
        <begin position="285"/>
        <end position="317"/>
    </location>
</feature>
<dbReference type="Gene3D" id="3.10.20.90">
    <property type="entry name" value="Phosphatidylinositol 3-kinase Catalytic Subunit, Chain A, domain 1"/>
    <property type="match status" value="1"/>
</dbReference>
<dbReference type="SUPFAM" id="SSF48366">
    <property type="entry name" value="Ras GEF"/>
    <property type="match status" value="1"/>
</dbReference>
<dbReference type="PANTHER" id="PTHR23113:SF220">
    <property type="entry name" value="RAL GUANINE NUCLEOTIDE DISSOCIATION STIMULATOR-LIKE 3"/>
    <property type="match status" value="1"/>
</dbReference>
<evidence type="ECO:0000259" key="6">
    <source>
        <dbReference type="PROSITE" id="PS50212"/>
    </source>
</evidence>
<feature type="region of interest" description="Disordered" evidence="3">
    <location>
        <begin position="586"/>
        <end position="625"/>
    </location>
</feature>
<dbReference type="InterPro" id="IPR000651">
    <property type="entry name" value="Ras-like_Gua-exchang_fac_N"/>
</dbReference>
<keyword evidence="1 2" id="KW-0344">Guanine-nucleotide releasing factor</keyword>
<dbReference type="CDD" id="cd06224">
    <property type="entry name" value="REM"/>
    <property type="match status" value="1"/>
</dbReference>
<proteinExistence type="predicted"/>
<feature type="compositionally biased region" description="Basic residues" evidence="3">
    <location>
        <begin position="725"/>
        <end position="737"/>
    </location>
</feature>
<feature type="compositionally biased region" description="Low complexity" evidence="3">
    <location>
        <begin position="285"/>
        <end position="315"/>
    </location>
</feature>
<dbReference type="InterPro" id="IPR029071">
    <property type="entry name" value="Ubiquitin-like_domsf"/>
</dbReference>
<dbReference type="CDD" id="cd00153">
    <property type="entry name" value="RA_RalGDS_like"/>
    <property type="match status" value="1"/>
</dbReference>
<accession>A0A8C6WUF2</accession>
<dbReference type="InterPro" id="IPR001895">
    <property type="entry name" value="RASGEF_cat_dom"/>
</dbReference>
<evidence type="ECO:0000256" key="3">
    <source>
        <dbReference type="SAM" id="MobiDB-lite"/>
    </source>
</evidence>
<dbReference type="SUPFAM" id="SSF54236">
    <property type="entry name" value="Ubiquitin-like"/>
    <property type="match status" value="1"/>
</dbReference>
<dbReference type="GO" id="GO:0005886">
    <property type="term" value="C:plasma membrane"/>
    <property type="evidence" value="ECO:0007669"/>
    <property type="project" value="TreeGrafter"/>
</dbReference>
<feature type="compositionally biased region" description="Low complexity" evidence="3">
    <location>
        <begin position="543"/>
        <end position="555"/>
    </location>
</feature>
<dbReference type="InterPro" id="IPR000159">
    <property type="entry name" value="RA_dom"/>
</dbReference>
<dbReference type="InterPro" id="IPR023578">
    <property type="entry name" value="Ras_GEF_dom_sf"/>
</dbReference>
<dbReference type="PROSITE" id="PS50212">
    <property type="entry name" value="RASGEF_NTER"/>
    <property type="match status" value="1"/>
</dbReference>
<dbReference type="GO" id="GO:0005085">
    <property type="term" value="F:guanyl-nucleotide exchange factor activity"/>
    <property type="evidence" value="ECO:0007669"/>
    <property type="project" value="UniProtKB-KW"/>
</dbReference>
<reference evidence="7" key="2">
    <citation type="submission" date="2025-09" db="UniProtKB">
        <authorList>
            <consortium name="Ensembl"/>
        </authorList>
    </citation>
    <scope>IDENTIFICATION</scope>
</reference>
<evidence type="ECO:0000313" key="7">
    <source>
        <dbReference type="Ensembl" id="ENSNMLP00000032726.1"/>
    </source>
</evidence>
<dbReference type="SMART" id="SM00314">
    <property type="entry name" value="RA"/>
    <property type="match status" value="1"/>
</dbReference>
<protein>
    <submittedName>
        <fullName evidence="7">Ral guanine nucleotide dissociation stimulator-like 3a</fullName>
    </submittedName>
</protein>
<dbReference type="Ensembl" id="ENSNMLT00000036435.1">
    <property type="protein sequence ID" value="ENSNMLP00000032726.1"/>
    <property type="gene ID" value="ENSNMLG00000020426.1"/>
</dbReference>
<evidence type="ECO:0000259" key="4">
    <source>
        <dbReference type="PROSITE" id="PS50009"/>
    </source>
</evidence>
<feature type="region of interest" description="Disordered" evidence="3">
    <location>
        <begin position="725"/>
        <end position="761"/>
    </location>
</feature>
<feature type="compositionally biased region" description="Low complexity" evidence="3">
    <location>
        <begin position="587"/>
        <end position="611"/>
    </location>
</feature>
<feature type="compositionally biased region" description="Basic and acidic residues" evidence="3">
    <location>
        <begin position="745"/>
        <end position="761"/>
    </location>
</feature>
<dbReference type="PANTHER" id="PTHR23113">
    <property type="entry name" value="GUANINE NUCLEOTIDE EXCHANGE FACTOR"/>
    <property type="match status" value="1"/>
</dbReference>